<accession>A0A3P9J3B7</accession>
<reference evidence="1 2" key="2">
    <citation type="submission" date="2017-04" db="EMBL/GenBank/DDBJ databases">
        <title>CpG methylation of centromeres and impact of large insertions on vertebrate speciation.</title>
        <authorList>
            <person name="Ichikawa K."/>
            <person name="Yoshimura J."/>
            <person name="Morishita S."/>
        </authorList>
    </citation>
    <scope>NUCLEOTIDE SEQUENCE</scope>
    <source>
        <strain evidence="1 2">HSOK</strain>
    </source>
</reference>
<proteinExistence type="predicted"/>
<dbReference type="Ensembl" id="ENSORLT00015002459.1">
    <property type="protein sequence ID" value="ENSORLP00015026608.1"/>
    <property type="gene ID" value="ENSORLG00015008292.1"/>
</dbReference>
<reference evidence="1" key="4">
    <citation type="submission" date="2025-09" db="UniProtKB">
        <authorList>
            <consortium name="Ensembl"/>
        </authorList>
    </citation>
    <scope>IDENTIFICATION</scope>
    <source>
        <strain evidence="1">HSOK</strain>
    </source>
</reference>
<name>A0A3P9J3B7_ORYLA</name>
<dbReference type="PANTHER" id="PTHR21435">
    <property type="entry name" value="MITOCHONDRIAL IMPORT INNER MEMBRANE TRANSLOCASE SUBUNIT TIM29"/>
    <property type="match status" value="1"/>
</dbReference>
<reference evidence="1" key="3">
    <citation type="submission" date="2025-08" db="UniProtKB">
        <authorList>
            <consortium name="Ensembl"/>
        </authorList>
    </citation>
    <scope>IDENTIFICATION</scope>
    <source>
        <strain evidence="1">HSOK</strain>
    </source>
</reference>
<reference key="1">
    <citation type="journal article" date="2007" name="Nature">
        <title>The medaka draft genome and insights into vertebrate genome evolution.</title>
        <authorList>
            <person name="Kasahara M."/>
            <person name="Naruse K."/>
            <person name="Sasaki S."/>
            <person name="Nakatani Y."/>
            <person name="Qu W."/>
            <person name="Ahsan B."/>
            <person name="Yamada T."/>
            <person name="Nagayasu Y."/>
            <person name="Doi K."/>
            <person name="Kasai Y."/>
            <person name="Jindo T."/>
            <person name="Kobayashi D."/>
            <person name="Shimada A."/>
            <person name="Toyoda A."/>
            <person name="Kuroki Y."/>
            <person name="Fujiyama A."/>
            <person name="Sasaki T."/>
            <person name="Shimizu A."/>
            <person name="Asakawa S."/>
            <person name="Shimizu N."/>
            <person name="Hashimoto S."/>
            <person name="Yang J."/>
            <person name="Lee Y."/>
            <person name="Matsushima K."/>
            <person name="Sugano S."/>
            <person name="Sakaizumi M."/>
            <person name="Narita T."/>
            <person name="Ohishi K."/>
            <person name="Haga S."/>
            <person name="Ohta F."/>
            <person name="Nomoto H."/>
            <person name="Nogata K."/>
            <person name="Morishita T."/>
            <person name="Endo T."/>
            <person name="Shin-I T."/>
            <person name="Takeda H."/>
            <person name="Morishita S."/>
            <person name="Kohara Y."/>
        </authorList>
    </citation>
    <scope>NUCLEOTIDE SEQUENCE [LARGE SCALE GENOMIC DNA]</scope>
    <source>
        <strain>Hd-rR</strain>
    </source>
</reference>
<dbReference type="Proteomes" id="UP000265200">
    <property type="component" value="Chromosome 8"/>
</dbReference>
<protein>
    <submittedName>
        <fullName evidence="1">Translocase of inner mitochondrial membrane 29</fullName>
    </submittedName>
</protein>
<dbReference type="Pfam" id="PF10171">
    <property type="entry name" value="Tim29"/>
    <property type="match status" value="1"/>
</dbReference>
<dbReference type="InterPro" id="IPR019322">
    <property type="entry name" value="TIMM29"/>
</dbReference>
<evidence type="ECO:0000313" key="1">
    <source>
        <dbReference type="Ensembl" id="ENSORLP00015026608.1"/>
    </source>
</evidence>
<dbReference type="GO" id="GO:0042721">
    <property type="term" value="C:TIM22 mitochondrial import inner membrane insertion complex"/>
    <property type="evidence" value="ECO:0007669"/>
    <property type="project" value="InterPro"/>
</dbReference>
<dbReference type="AlphaFoldDB" id="A0A3P9J3B7"/>
<sequence length="245" mass="27225">MRSSAVAGCGFANMSRAVRRALSTGADAAAAAARLSGSRWERLKNGKAGVWCRSLLSDYREACRDMVVGARERPLKASLYAVALGGGWFCFHSQPGQSEFQAALVERSNQLGLLSPWTRSAASDAHVQNLVKLQSQGRLRLLSLGLLSVVYGVDHDPDTTLYEAQCSSLSALWREIPHRVLDVGFCWRWWVLESKMKDYDVNEEEFRHLPADMQRTSPPGLQGVQRNESLHRQSWLPLPVGAQEE</sequence>
<dbReference type="PANTHER" id="PTHR21435:SF1">
    <property type="entry name" value="MITOCHONDRIAL IMPORT INNER MEMBRANE TRANSLOCASE SUBUNIT TIM29"/>
    <property type="match status" value="1"/>
</dbReference>
<evidence type="ECO:0000313" key="2">
    <source>
        <dbReference type="Proteomes" id="UP000265200"/>
    </source>
</evidence>
<organism evidence="1 2">
    <name type="scientific">Oryzias latipes</name>
    <name type="common">Japanese rice fish</name>
    <name type="synonym">Japanese killifish</name>
    <dbReference type="NCBI Taxonomy" id="8090"/>
    <lineage>
        <taxon>Eukaryota</taxon>
        <taxon>Metazoa</taxon>
        <taxon>Chordata</taxon>
        <taxon>Craniata</taxon>
        <taxon>Vertebrata</taxon>
        <taxon>Euteleostomi</taxon>
        <taxon>Actinopterygii</taxon>
        <taxon>Neopterygii</taxon>
        <taxon>Teleostei</taxon>
        <taxon>Neoteleostei</taxon>
        <taxon>Acanthomorphata</taxon>
        <taxon>Ovalentaria</taxon>
        <taxon>Atherinomorphae</taxon>
        <taxon>Beloniformes</taxon>
        <taxon>Adrianichthyidae</taxon>
        <taxon>Oryziinae</taxon>
        <taxon>Oryzias</taxon>
    </lineage>
</organism>